<feature type="binding site" evidence="2">
    <location>
        <position position="114"/>
    </location>
    <ligand>
        <name>Mg(2+)</name>
        <dbReference type="ChEBI" id="CHEBI:18420"/>
    </ligand>
</feature>
<dbReference type="PROSITE" id="PS51462">
    <property type="entry name" value="NUDIX"/>
    <property type="match status" value="1"/>
</dbReference>
<dbReference type="Proteomes" id="UP000295765">
    <property type="component" value="Unassembled WGS sequence"/>
</dbReference>
<feature type="binding site" evidence="1">
    <location>
        <position position="38"/>
    </location>
    <ligand>
        <name>substrate</name>
    </ligand>
</feature>
<dbReference type="PANTHER" id="PTHR43736">
    <property type="entry name" value="ADP-RIBOSE PYROPHOSPHATASE"/>
    <property type="match status" value="1"/>
</dbReference>
<dbReference type="GO" id="GO:0046656">
    <property type="term" value="P:folic acid biosynthetic process"/>
    <property type="evidence" value="ECO:0007669"/>
    <property type="project" value="InterPro"/>
</dbReference>
<dbReference type="PANTHER" id="PTHR43736:SF1">
    <property type="entry name" value="DIHYDRONEOPTERIN TRIPHOSPHATE DIPHOSPHATASE"/>
    <property type="match status" value="1"/>
</dbReference>
<feature type="binding site" evidence="1">
    <location>
        <position position="6"/>
    </location>
    <ligand>
        <name>substrate</name>
    </ligand>
</feature>
<evidence type="ECO:0000313" key="4">
    <source>
        <dbReference type="EMBL" id="TCO82028.1"/>
    </source>
</evidence>
<sequence length="148" mass="16540">MPSPWKRPESVLVVVHSVDSAVLLIERTQPAGYWQSVTGSLEWDELDPLAAAVRELEEETGITGVAVRATGCTNRFPILPPWRHRYPPGVEENLEHVFVVTLPAPVPVHLRPDEHVASLWLPRAEAAERVFSYTNRDAILMLVPPPRA</sequence>
<dbReference type="InterPro" id="IPR000086">
    <property type="entry name" value="NUDIX_hydrolase_dom"/>
</dbReference>
<dbReference type="SUPFAM" id="SSF55811">
    <property type="entry name" value="Nudix"/>
    <property type="match status" value="1"/>
</dbReference>
<evidence type="ECO:0000256" key="2">
    <source>
        <dbReference type="PIRSR" id="PIRSR603564-2"/>
    </source>
</evidence>
<dbReference type="GO" id="GO:0019177">
    <property type="term" value="F:dihydroneopterin triphosphate pyrophosphohydrolase activity"/>
    <property type="evidence" value="ECO:0007669"/>
    <property type="project" value="InterPro"/>
</dbReference>
<dbReference type="Gene3D" id="3.90.79.10">
    <property type="entry name" value="Nucleoside Triphosphate Pyrophosphohydrolase"/>
    <property type="match status" value="1"/>
</dbReference>
<dbReference type="EMBL" id="SLWY01000006">
    <property type="protein sequence ID" value="TCO82028.1"/>
    <property type="molecule type" value="Genomic_DNA"/>
</dbReference>
<dbReference type="GO" id="GO:0046872">
    <property type="term" value="F:metal ion binding"/>
    <property type="evidence" value="ECO:0007669"/>
    <property type="project" value="UniProtKB-KW"/>
</dbReference>
<proteinExistence type="predicted"/>
<dbReference type="OrthoDB" id="7066556at2"/>
<dbReference type="InterPro" id="IPR015797">
    <property type="entry name" value="NUDIX_hydrolase-like_dom_sf"/>
</dbReference>
<keyword evidence="2" id="KW-0479">Metal-binding</keyword>
<dbReference type="InterPro" id="IPR003564">
    <property type="entry name" value="DHNTPase"/>
</dbReference>
<comment type="caution">
    <text evidence="4">The sequence shown here is derived from an EMBL/GenBank/DDBJ whole genome shotgun (WGS) entry which is preliminary data.</text>
</comment>
<dbReference type="NCBIfam" id="NF006961">
    <property type="entry name" value="PRK09438.1"/>
    <property type="match status" value="1"/>
</dbReference>
<dbReference type="AlphaFoldDB" id="A0A4R2L7U4"/>
<dbReference type="Pfam" id="PF00293">
    <property type="entry name" value="NUDIX"/>
    <property type="match status" value="1"/>
</dbReference>
<reference evidence="4 5" key="1">
    <citation type="submission" date="2019-03" db="EMBL/GenBank/DDBJ databases">
        <title>Genomic Encyclopedia of Type Strains, Phase IV (KMG-IV): sequencing the most valuable type-strain genomes for metagenomic binning, comparative biology and taxonomic classification.</title>
        <authorList>
            <person name="Goeker M."/>
        </authorList>
    </citation>
    <scope>NUCLEOTIDE SEQUENCE [LARGE SCALE GENOMIC DNA]</scope>
    <source>
        <strain evidence="4 5">DSM 25287</strain>
    </source>
</reference>
<name>A0A4R2L7U4_9GAMM</name>
<evidence type="ECO:0000313" key="5">
    <source>
        <dbReference type="Proteomes" id="UP000295765"/>
    </source>
</evidence>
<gene>
    <name evidence="4" type="ORF">EV699_106123</name>
</gene>
<feature type="domain" description="Nudix hydrolase" evidence="3">
    <location>
        <begin position="4"/>
        <end position="143"/>
    </location>
</feature>
<feature type="binding site" evidence="1">
    <location>
        <position position="132"/>
    </location>
    <ligand>
        <name>substrate</name>
    </ligand>
</feature>
<keyword evidence="2" id="KW-0460">Magnesium</keyword>
<keyword evidence="5" id="KW-1185">Reference proteome</keyword>
<evidence type="ECO:0000259" key="3">
    <source>
        <dbReference type="PROSITE" id="PS51462"/>
    </source>
</evidence>
<evidence type="ECO:0000256" key="1">
    <source>
        <dbReference type="PIRSR" id="PIRSR603564-1"/>
    </source>
</evidence>
<feature type="binding site" evidence="2">
    <location>
        <position position="55"/>
    </location>
    <ligand>
        <name>Mg(2+)</name>
        <dbReference type="ChEBI" id="CHEBI:18420"/>
    </ligand>
</feature>
<feature type="binding site" evidence="1">
    <location>
        <position position="27"/>
    </location>
    <ligand>
        <name>substrate</name>
    </ligand>
</feature>
<organism evidence="4 5">
    <name type="scientific">Plasticicumulans lactativorans</name>
    <dbReference type="NCBI Taxonomy" id="1133106"/>
    <lineage>
        <taxon>Bacteria</taxon>
        <taxon>Pseudomonadati</taxon>
        <taxon>Pseudomonadota</taxon>
        <taxon>Gammaproteobacteria</taxon>
        <taxon>Candidatus Competibacteraceae</taxon>
        <taxon>Plasticicumulans</taxon>
    </lineage>
</organism>
<dbReference type="PRINTS" id="PR01404">
    <property type="entry name" value="NPPPHYDRLASE"/>
</dbReference>
<accession>A0A4R2L7U4</accession>
<protein>
    <submittedName>
        <fullName evidence="4">Dihydroneopterin triphosphate pyrophosphatase</fullName>
    </submittedName>
</protein>
<comment type="cofactor">
    <cofactor evidence="2">
        <name>Mg(2+)</name>
        <dbReference type="ChEBI" id="CHEBI:18420"/>
    </cofactor>
    <text evidence="2">Binds 1 Mg(2+) ion per subunit.</text>
</comment>
<dbReference type="RefSeq" id="WP_132540275.1">
    <property type="nucleotide sequence ID" value="NZ_SLWY01000006.1"/>
</dbReference>
<dbReference type="GO" id="GO:0008828">
    <property type="term" value="F:dATP diphosphatase activity"/>
    <property type="evidence" value="ECO:0007669"/>
    <property type="project" value="InterPro"/>
</dbReference>
<dbReference type="CDD" id="cd04664">
    <property type="entry name" value="NUDIX_DHNTPase_like"/>
    <property type="match status" value="1"/>
</dbReference>
<feature type="binding site" evidence="2">
    <location>
        <position position="59"/>
    </location>
    <ligand>
        <name>Mg(2+)</name>
        <dbReference type="ChEBI" id="CHEBI:18420"/>
    </ligand>
</feature>